<evidence type="ECO:0000313" key="3">
    <source>
        <dbReference type="Ensembl" id="ENSCHIP00010021181.1"/>
    </source>
</evidence>
<dbReference type="Ensembl" id="ENSCHIT00010029842.1">
    <property type="protein sequence ID" value="ENSCHIP00010021181.1"/>
    <property type="gene ID" value="ENSCHIG00010015578.1"/>
</dbReference>
<sequence length="116" mass="12312">MPAPGTVCSLQLLSALWVDLARAGSSSLSLKHHEVPRKEGNLAEGCLLDPRPFSLPLLGAQVLHWDGGGRVRPLTIPGPSSYSSVPPLTPGSKLSGFLQDVLWEEALFFPTLASQA</sequence>
<keyword evidence="1" id="KW-0449">Lipoprotein</keyword>
<dbReference type="AlphaFoldDB" id="A0A8C2PJL3"/>
<comment type="function">
    <text evidence="1">Ghrelin is the ligand for growth hormone secretagogue receptor type 1 (GHSR). Induces the release of growth hormone from the pituitary. Has an appetite-stimulating effect, induces adiposity and stimulates gastric acid secretion. Involved in growth regulation.</text>
</comment>
<reference evidence="3" key="1">
    <citation type="submission" date="2019-03" db="EMBL/GenBank/DDBJ databases">
        <title>Genome sequencing and reference-guided assembly of Black Bengal Goat (Capra hircus).</title>
        <authorList>
            <person name="Siddiki A.Z."/>
            <person name="Baten A."/>
            <person name="Billah M."/>
            <person name="Alam M.A.U."/>
            <person name="Shawrob K.S.M."/>
            <person name="Saha S."/>
            <person name="Chowdhury M."/>
            <person name="Rahman A.H."/>
            <person name="Stear M."/>
            <person name="Miah G."/>
            <person name="Das G.B."/>
            <person name="Hossain M.M."/>
            <person name="Kumkum M."/>
            <person name="Islam M.S."/>
            <person name="Mollah A.M."/>
            <person name="Ahsan A."/>
            <person name="Tusar F."/>
            <person name="Khan M.K.I."/>
        </authorList>
    </citation>
    <scope>NUCLEOTIDE SEQUENCE [LARGE SCALE GENOMIC DNA]</scope>
</reference>
<accession>A0A8C2PJL3</accession>
<dbReference type="InterPro" id="IPR005441">
    <property type="entry name" value="Preproghrelin"/>
</dbReference>
<dbReference type="GO" id="GO:0031768">
    <property type="term" value="F:ghrelin receptor binding"/>
    <property type="evidence" value="ECO:0007669"/>
    <property type="project" value="UniProtKB-UniRule"/>
</dbReference>
<keyword evidence="1" id="KW-0372">Hormone</keyword>
<comment type="similarity">
    <text evidence="1">Belongs to the motilin family.</text>
</comment>
<comment type="subcellular location">
    <subcellularLocation>
        <location evidence="1">Secreted</location>
    </subcellularLocation>
</comment>
<name>A0A8C2PJL3_CAPHI</name>
<keyword evidence="1 2" id="KW-0732">Signal</keyword>
<dbReference type="GO" id="GO:0016608">
    <property type="term" value="F:growth hormone-releasing hormone activity"/>
    <property type="evidence" value="ECO:0007669"/>
    <property type="project" value="UniProtKB-UniRule"/>
</dbReference>
<evidence type="ECO:0000256" key="1">
    <source>
        <dbReference type="RuleBase" id="RU368086"/>
    </source>
</evidence>
<dbReference type="GO" id="GO:0032095">
    <property type="term" value="P:regulation of response to food"/>
    <property type="evidence" value="ECO:0007669"/>
    <property type="project" value="UniProtKB-UniRule"/>
</dbReference>
<organism evidence="3">
    <name type="scientific">Capra hircus</name>
    <name type="common">Goat</name>
    <dbReference type="NCBI Taxonomy" id="9925"/>
    <lineage>
        <taxon>Eukaryota</taxon>
        <taxon>Metazoa</taxon>
        <taxon>Chordata</taxon>
        <taxon>Craniata</taxon>
        <taxon>Vertebrata</taxon>
        <taxon>Euteleostomi</taxon>
        <taxon>Mammalia</taxon>
        <taxon>Eutheria</taxon>
        <taxon>Laurasiatheria</taxon>
        <taxon>Artiodactyla</taxon>
        <taxon>Ruminantia</taxon>
        <taxon>Pecora</taxon>
        <taxon>Bovidae</taxon>
        <taxon>Caprinae</taxon>
        <taxon>Capra</taxon>
    </lineage>
</organism>
<protein>
    <recommendedName>
        <fullName evidence="1">Appetite-regulating hormone</fullName>
    </recommendedName>
    <alternativeName>
        <fullName evidence="1">Growth hormone secretagogue</fullName>
    </alternativeName>
    <alternativeName>
        <fullName evidence="1">Growth hormone-releasing peptide</fullName>
    </alternativeName>
    <alternativeName>
        <fullName evidence="1">Motilin-related peptide</fullName>
    </alternativeName>
    <component>
        <recommendedName>
            <fullName evidence="1">Ghrelin</fullName>
        </recommendedName>
    </component>
    <component>
        <recommendedName>
            <fullName evidence="1">Obestatin</fullName>
        </recommendedName>
    </component>
</protein>
<comment type="function">
    <text evidence="1">Obestatin may be the ligand for GPR39. May have an appetite-reducing effect resulting in decreased food intake. May reduce gastric emptying activity and jejunal motility.</text>
</comment>
<feature type="chain" id="PRO_5034812323" description="Appetite-regulating hormone" evidence="2">
    <location>
        <begin position="24"/>
        <end position="116"/>
    </location>
</feature>
<proteinExistence type="inferred from homology"/>
<keyword evidence="1" id="KW-0964">Secreted</keyword>
<comment type="PTM">
    <text evidence="1">O-octanoylation is essential for ghrelin activity.</text>
</comment>
<dbReference type="GO" id="GO:0005615">
    <property type="term" value="C:extracellular space"/>
    <property type="evidence" value="ECO:0007669"/>
    <property type="project" value="UniProtKB-UniRule"/>
</dbReference>
<evidence type="ECO:0000256" key="2">
    <source>
        <dbReference type="SAM" id="SignalP"/>
    </source>
</evidence>
<dbReference type="PRINTS" id="PR01624">
    <property type="entry name" value="GHRELIN"/>
</dbReference>
<feature type="signal peptide" evidence="2">
    <location>
        <begin position="1"/>
        <end position="23"/>
    </location>
</feature>
<dbReference type="GO" id="GO:0032024">
    <property type="term" value="P:positive regulation of insulin secretion"/>
    <property type="evidence" value="ECO:0007669"/>
    <property type="project" value="UniProtKB-UniRule"/>
</dbReference>
<reference evidence="3" key="2">
    <citation type="submission" date="2025-08" db="UniProtKB">
        <authorList>
            <consortium name="Ensembl"/>
        </authorList>
    </citation>
    <scope>IDENTIFICATION</scope>
</reference>